<dbReference type="Pfam" id="PF05348">
    <property type="entry name" value="UMP1"/>
    <property type="match status" value="1"/>
</dbReference>
<reference evidence="3" key="1">
    <citation type="submission" date="2023-03" db="EMBL/GenBank/DDBJ databases">
        <title>Mating type loci evolution in Malassezia.</title>
        <authorList>
            <person name="Coelho M.A."/>
        </authorList>
    </citation>
    <scope>NUCLEOTIDE SEQUENCE</scope>
    <source>
        <strain evidence="3">CBS 7876</strain>
    </source>
</reference>
<keyword evidence="4" id="KW-1185">Reference proteome</keyword>
<gene>
    <name evidence="3" type="ORF">MOBT1_001009</name>
</gene>
<dbReference type="GO" id="GO:0005634">
    <property type="term" value="C:nucleus"/>
    <property type="evidence" value="ECO:0007669"/>
    <property type="project" value="TreeGrafter"/>
</dbReference>
<dbReference type="Proteomes" id="UP001214603">
    <property type="component" value="Chromosome 1"/>
</dbReference>
<organism evidence="3 4">
    <name type="scientific">Malassezia obtusa</name>
    <dbReference type="NCBI Taxonomy" id="76774"/>
    <lineage>
        <taxon>Eukaryota</taxon>
        <taxon>Fungi</taxon>
        <taxon>Dikarya</taxon>
        <taxon>Basidiomycota</taxon>
        <taxon>Ustilaginomycotina</taxon>
        <taxon>Malasseziomycetes</taxon>
        <taxon>Malasseziales</taxon>
        <taxon>Malasseziaceae</taxon>
        <taxon>Malassezia</taxon>
    </lineage>
</organism>
<accession>A0AAF0IRD3</accession>
<dbReference type="AlphaFoldDB" id="A0AAF0IRD3"/>
<name>A0AAF0IRD3_9BASI</name>
<sequence>MVRTTPLTQSSWEIVPRDAPTHAQTDAHTTAHPEIGVHDAMRHGLRSLHAETSASSYHPVQNRLDNWDATQRNWKLASQRNIFGMGMPIRSMMERKIVSKNPHMPARGVAQVHLDILDGRDEELDTLDFLPSGVSGDAPDIHTAMERKLGVH</sequence>
<evidence type="ECO:0000256" key="1">
    <source>
        <dbReference type="ARBA" id="ARBA00023186"/>
    </source>
</evidence>
<dbReference type="PANTHER" id="PTHR12828">
    <property type="entry name" value="PROTEASOME MATURATION PROTEIN UMP1"/>
    <property type="match status" value="1"/>
</dbReference>
<protein>
    <recommendedName>
        <fullName evidence="5">Proteasome maturation factor UMP1</fullName>
    </recommendedName>
</protein>
<evidence type="ECO:0000313" key="4">
    <source>
        <dbReference type="Proteomes" id="UP001214603"/>
    </source>
</evidence>
<evidence type="ECO:0008006" key="5">
    <source>
        <dbReference type="Google" id="ProtNLM"/>
    </source>
</evidence>
<dbReference type="GO" id="GO:0043248">
    <property type="term" value="P:proteasome assembly"/>
    <property type="evidence" value="ECO:0007669"/>
    <property type="project" value="InterPro"/>
</dbReference>
<dbReference type="EMBL" id="CP119934">
    <property type="protein sequence ID" value="WFD02327.1"/>
    <property type="molecule type" value="Genomic_DNA"/>
</dbReference>
<evidence type="ECO:0000256" key="2">
    <source>
        <dbReference type="ARBA" id="ARBA00043974"/>
    </source>
</evidence>
<dbReference type="GO" id="GO:0005737">
    <property type="term" value="C:cytoplasm"/>
    <property type="evidence" value="ECO:0007669"/>
    <property type="project" value="TreeGrafter"/>
</dbReference>
<comment type="similarity">
    <text evidence="2">Belongs to the POMP/UMP1 family.</text>
</comment>
<keyword evidence="1" id="KW-0143">Chaperone</keyword>
<dbReference type="InterPro" id="IPR008012">
    <property type="entry name" value="Ump1"/>
</dbReference>
<evidence type="ECO:0000313" key="3">
    <source>
        <dbReference type="EMBL" id="WFD02327.1"/>
    </source>
</evidence>
<dbReference type="PANTHER" id="PTHR12828:SF3">
    <property type="entry name" value="PROTEASOME MATURATION PROTEIN"/>
    <property type="match status" value="1"/>
</dbReference>
<proteinExistence type="inferred from homology"/>